<dbReference type="Proteomes" id="UP000014760">
    <property type="component" value="Unassembled WGS sequence"/>
</dbReference>
<dbReference type="GO" id="GO:0016020">
    <property type="term" value="C:membrane"/>
    <property type="evidence" value="ECO:0007669"/>
    <property type="project" value="UniProtKB-SubCell"/>
</dbReference>
<evidence type="ECO:0000256" key="4">
    <source>
        <dbReference type="ARBA" id="ARBA00022679"/>
    </source>
</evidence>
<feature type="non-terminal residue" evidence="11">
    <location>
        <position position="309"/>
    </location>
</feature>
<comment type="pathway">
    <text evidence="2">Protein modification; protein glycosylation.</text>
</comment>
<keyword evidence="3" id="KW-0328">Glycosyltransferase</keyword>
<evidence type="ECO:0000313" key="11">
    <source>
        <dbReference type="EMBL" id="ELU13269.1"/>
    </source>
</evidence>
<evidence type="ECO:0000256" key="8">
    <source>
        <dbReference type="ARBA" id="ARBA00023136"/>
    </source>
</evidence>
<dbReference type="OMA" id="MDIAYTI"/>
<accession>R7V3Z5</accession>
<evidence type="ECO:0000256" key="6">
    <source>
        <dbReference type="ARBA" id="ARBA00022968"/>
    </source>
</evidence>
<evidence type="ECO:0000256" key="3">
    <source>
        <dbReference type="ARBA" id="ARBA00022676"/>
    </source>
</evidence>
<dbReference type="HOGENOM" id="CLU_032341_1_1_1"/>
<keyword evidence="5" id="KW-0812">Transmembrane</keyword>
<reference evidence="12" key="3">
    <citation type="submission" date="2015-06" db="UniProtKB">
        <authorList>
            <consortium name="EnsemblMetazoa"/>
        </authorList>
    </citation>
    <scope>IDENTIFICATION</scope>
</reference>
<dbReference type="EMBL" id="AMQN01005173">
    <property type="status" value="NOT_ANNOTATED_CDS"/>
    <property type="molecule type" value="Genomic_DNA"/>
</dbReference>
<dbReference type="STRING" id="283909.R7V3Z5"/>
<keyword evidence="6" id="KW-0735">Signal-anchor</keyword>
<protein>
    <recommendedName>
        <fullName evidence="14">Protein xylosyltransferase</fullName>
    </recommendedName>
</protein>
<evidence type="ECO:0000256" key="7">
    <source>
        <dbReference type="ARBA" id="ARBA00022989"/>
    </source>
</evidence>
<evidence type="ECO:0000313" key="13">
    <source>
        <dbReference type="Proteomes" id="UP000014760"/>
    </source>
</evidence>
<reference evidence="11 13" key="2">
    <citation type="journal article" date="2013" name="Nature">
        <title>Insights into bilaterian evolution from three spiralian genomes.</title>
        <authorList>
            <person name="Simakov O."/>
            <person name="Marletaz F."/>
            <person name="Cho S.J."/>
            <person name="Edsinger-Gonzales E."/>
            <person name="Havlak P."/>
            <person name="Hellsten U."/>
            <person name="Kuo D.H."/>
            <person name="Larsson T."/>
            <person name="Lv J."/>
            <person name="Arendt D."/>
            <person name="Savage R."/>
            <person name="Osoegawa K."/>
            <person name="de Jong P."/>
            <person name="Grimwood J."/>
            <person name="Chapman J.A."/>
            <person name="Shapiro H."/>
            <person name="Aerts A."/>
            <person name="Otillar R.P."/>
            <person name="Terry A.Y."/>
            <person name="Boore J.L."/>
            <person name="Grigoriev I.V."/>
            <person name="Lindberg D.R."/>
            <person name="Seaver E.C."/>
            <person name="Weisblat D.A."/>
            <person name="Putnam N.H."/>
            <person name="Rokhsar D.S."/>
        </authorList>
    </citation>
    <scope>NUCLEOTIDE SEQUENCE</scope>
    <source>
        <strain evidence="11 13">I ESC-2004</strain>
    </source>
</reference>
<dbReference type="PANTHER" id="PTHR19297:SF185">
    <property type="entry name" value="BETA-1,3-GALACTOSYL-O-GLYCOSYL-GLYCOPROTEIN BETA-1,6-N-ACETYLGLUCOSAMINYLTRANSFERASE 3"/>
    <property type="match status" value="1"/>
</dbReference>
<evidence type="ECO:0000256" key="1">
    <source>
        <dbReference type="ARBA" id="ARBA00004606"/>
    </source>
</evidence>
<dbReference type="Pfam" id="PF02485">
    <property type="entry name" value="Branch"/>
    <property type="match status" value="1"/>
</dbReference>
<reference evidence="13" key="1">
    <citation type="submission" date="2012-12" db="EMBL/GenBank/DDBJ databases">
        <authorList>
            <person name="Hellsten U."/>
            <person name="Grimwood J."/>
            <person name="Chapman J.A."/>
            <person name="Shapiro H."/>
            <person name="Aerts A."/>
            <person name="Otillar R.P."/>
            <person name="Terry A.Y."/>
            <person name="Boore J.L."/>
            <person name="Simakov O."/>
            <person name="Marletaz F."/>
            <person name="Cho S.-J."/>
            <person name="Edsinger-Gonzales E."/>
            <person name="Havlak P."/>
            <person name="Kuo D.-H."/>
            <person name="Larsson T."/>
            <person name="Lv J."/>
            <person name="Arendt D."/>
            <person name="Savage R."/>
            <person name="Osoegawa K."/>
            <person name="de Jong P."/>
            <person name="Lindberg D.R."/>
            <person name="Seaver E.C."/>
            <person name="Weisblat D.A."/>
            <person name="Putnam N.H."/>
            <person name="Grigoriev I.V."/>
            <person name="Rokhsar D.S."/>
        </authorList>
    </citation>
    <scope>NUCLEOTIDE SEQUENCE</scope>
    <source>
        <strain evidence="13">I ESC-2004</strain>
    </source>
</reference>
<keyword evidence="4" id="KW-0808">Transferase</keyword>
<evidence type="ECO:0000256" key="5">
    <source>
        <dbReference type="ARBA" id="ARBA00022692"/>
    </source>
</evidence>
<evidence type="ECO:0000256" key="2">
    <source>
        <dbReference type="ARBA" id="ARBA00004922"/>
    </source>
</evidence>
<comment type="similarity">
    <text evidence="10">Belongs to the glycosyltransferase 14 family.</text>
</comment>
<sequence length="309" mass="35976">CPNFRQSRGYHDHVVTEDERDFPLAFNIITYENAKQTEHLLRAIWRPQNYYCIHVDAKSPGLHESLSNMASCFDNVALATVSHAVTWGHVSVMDAEIACMRDLLKHKKWKYFLNLTGRDFPIRTNYELVQIFKAYQGANDIEGITHGRPTSWTNHIYHQVEVLGYHAMIPTFIPKSSPPHNLTINKGTTHIAASREFVDFAVNDQRSIDLLEWLRDARVPDEMFWSTLNHNSMVLNAPGSYNGRLTVSRVKKWWYKGDKCQGSWIHGICSLGLRDLQEVRHAPQYFINKLHLEAHPLVFHCAEQWYRYR</sequence>
<evidence type="ECO:0000313" key="12">
    <source>
        <dbReference type="EnsemblMetazoa" id="CapteP43794"/>
    </source>
</evidence>
<name>R7V3Z5_CAPTE</name>
<keyword evidence="13" id="KW-1185">Reference proteome</keyword>
<evidence type="ECO:0000256" key="9">
    <source>
        <dbReference type="ARBA" id="ARBA00023180"/>
    </source>
</evidence>
<feature type="non-terminal residue" evidence="11">
    <location>
        <position position="1"/>
    </location>
</feature>
<dbReference type="PANTHER" id="PTHR19297">
    <property type="entry name" value="GLYCOSYLTRANSFERASE 14 FAMILY MEMBER"/>
    <property type="match status" value="1"/>
</dbReference>
<evidence type="ECO:0000256" key="10">
    <source>
        <dbReference type="ARBA" id="ARBA00038150"/>
    </source>
</evidence>
<dbReference type="EnsemblMetazoa" id="CapteT43794">
    <property type="protein sequence ID" value="CapteP43794"/>
    <property type="gene ID" value="CapteG43794"/>
</dbReference>
<dbReference type="OrthoDB" id="2019572at2759"/>
<proteinExistence type="inferred from homology"/>
<dbReference type="AlphaFoldDB" id="R7V3Z5"/>
<dbReference type="InterPro" id="IPR003406">
    <property type="entry name" value="Glyco_trans_14"/>
</dbReference>
<organism evidence="11">
    <name type="scientific">Capitella teleta</name>
    <name type="common">Polychaete worm</name>
    <dbReference type="NCBI Taxonomy" id="283909"/>
    <lineage>
        <taxon>Eukaryota</taxon>
        <taxon>Metazoa</taxon>
        <taxon>Spiralia</taxon>
        <taxon>Lophotrochozoa</taxon>
        <taxon>Annelida</taxon>
        <taxon>Polychaeta</taxon>
        <taxon>Sedentaria</taxon>
        <taxon>Scolecida</taxon>
        <taxon>Capitellidae</taxon>
        <taxon>Capitella</taxon>
    </lineage>
</organism>
<comment type="subcellular location">
    <subcellularLocation>
        <location evidence="1">Membrane</location>
        <topology evidence="1">Single-pass type II membrane protein</topology>
    </subcellularLocation>
</comment>
<evidence type="ECO:0008006" key="14">
    <source>
        <dbReference type="Google" id="ProtNLM"/>
    </source>
</evidence>
<dbReference type="GO" id="GO:0008375">
    <property type="term" value="F:acetylglucosaminyltransferase activity"/>
    <property type="evidence" value="ECO:0007669"/>
    <property type="project" value="TreeGrafter"/>
</dbReference>
<keyword evidence="7" id="KW-1133">Transmembrane helix</keyword>
<keyword evidence="9" id="KW-0325">Glycoprotein</keyword>
<dbReference type="EMBL" id="KB295343">
    <property type="protein sequence ID" value="ELU13269.1"/>
    <property type="molecule type" value="Genomic_DNA"/>
</dbReference>
<gene>
    <name evidence="11" type="ORF">CAPTEDRAFT_43794</name>
</gene>
<keyword evidence="8" id="KW-0472">Membrane</keyword>